<sequence>MKVLLGFASVSAVLFFRNMIVKRGRDHEIGTGEIRRRARRFLLAAVLVFAGPALLFTGLRIGWVGGLTALAGMLILSGATITGLMKLRGWLS</sequence>
<evidence type="ECO:0000313" key="2">
    <source>
        <dbReference type="EMBL" id="SIS38946.1"/>
    </source>
</evidence>
<protein>
    <submittedName>
        <fullName evidence="2">Uncharacterized protein</fullName>
    </submittedName>
</protein>
<keyword evidence="1" id="KW-0472">Membrane</keyword>
<dbReference type="Proteomes" id="UP000186795">
    <property type="component" value="Unassembled WGS sequence"/>
</dbReference>
<feature type="transmembrane region" description="Helical" evidence="1">
    <location>
        <begin position="41"/>
        <end position="61"/>
    </location>
</feature>
<keyword evidence="3" id="KW-1185">Reference proteome</keyword>
<feature type="transmembrane region" description="Helical" evidence="1">
    <location>
        <begin position="67"/>
        <end position="87"/>
    </location>
</feature>
<feature type="transmembrane region" description="Helical" evidence="1">
    <location>
        <begin position="6"/>
        <end position="21"/>
    </location>
</feature>
<keyword evidence="1" id="KW-1133">Transmembrane helix</keyword>
<accession>A0A1N7IPL4</accession>
<gene>
    <name evidence="2" type="ORF">SAMN05421790_101187</name>
</gene>
<dbReference type="AlphaFoldDB" id="A0A1N7IPL4"/>
<keyword evidence="1" id="KW-0812">Transmembrane</keyword>
<evidence type="ECO:0000256" key="1">
    <source>
        <dbReference type="SAM" id="Phobius"/>
    </source>
</evidence>
<reference evidence="3" key="1">
    <citation type="submission" date="2017-01" db="EMBL/GenBank/DDBJ databases">
        <authorList>
            <person name="Varghese N."/>
            <person name="Submissions S."/>
        </authorList>
    </citation>
    <scope>NUCLEOTIDE SEQUENCE [LARGE SCALE GENOMIC DNA]</scope>
    <source>
        <strain evidence="3">DSM 45196</strain>
    </source>
</reference>
<dbReference type="EMBL" id="FTOD01000001">
    <property type="protein sequence ID" value="SIS38946.1"/>
    <property type="molecule type" value="Genomic_DNA"/>
</dbReference>
<proteinExistence type="predicted"/>
<organism evidence="2 3">
    <name type="scientific">Kroppenstedtia eburnea</name>
    <dbReference type="NCBI Taxonomy" id="714067"/>
    <lineage>
        <taxon>Bacteria</taxon>
        <taxon>Bacillati</taxon>
        <taxon>Bacillota</taxon>
        <taxon>Bacilli</taxon>
        <taxon>Bacillales</taxon>
        <taxon>Thermoactinomycetaceae</taxon>
        <taxon>Kroppenstedtia</taxon>
    </lineage>
</organism>
<name>A0A1N7IPL4_9BACL</name>
<evidence type="ECO:0000313" key="3">
    <source>
        <dbReference type="Proteomes" id="UP000186795"/>
    </source>
</evidence>